<dbReference type="AlphaFoldDB" id="A0A928VTA3"/>
<evidence type="ECO:0000256" key="1">
    <source>
        <dbReference type="ARBA" id="ARBA00007730"/>
    </source>
</evidence>
<evidence type="ECO:0000313" key="6">
    <source>
        <dbReference type="Proteomes" id="UP000621799"/>
    </source>
</evidence>
<evidence type="ECO:0000256" key="2">
    <source>
        <dbReference type="ARBA" id="ARBA00022964"/>
    </source>
</evidence>
<organism evidence="5 6">
    <name type="scientific">Zarconia navalis LEGE 11467</name>
    <dbReference type="NCBI Taxonomy" id="1828826"/>
    <lineage>
        <taxon>Bacteria</taxon>
        <taxon>Bacillati</taxon>
        <taxon>Cyanobacteriota</taxon>
        <taxon>Cyanophyceae</taxon>
        <taxon>Oscillatoriophycideae</taxon>
        <taxon>Oscillatoriales</taxon>
        <taxon>Oscillatoriales incertae sedis</taxon>
        <taxon>Zarconia</taxon>
        <taxon>Zarconia navalis</taxon>
    </lineage>
</organism>
<evidence type="ECO:0000259" key="4">
    <source>
        <dbReference type="Pfam" id="PF05118"/>
    </source>
</evidence>
<keyword evidence="2" id="KW-0223">Dioxygenase</keyword>
<comment type="similarity">
    <text evidence="1">Belongs to the aspartyl/asparaginyl beta-hydroxylase family.</text>
</comment>
<evidence type="ECO:0000313" key="5">
    <source>
        <dbReference type="EMBL" id="MBE9039756.1"/>
    </source>
</evidence>
<evidence type="ECO:0000256" key="3">
    <source>
        <dbReference type="ARBA" id="ARBA00023002"/>
    </source>
</evidence>
<feature type="domain" description="Aspartyl/asparaginy/proline hydroxylase" evidence="4">
    <location>
        <begin position="39"/>
        <end position="195"/>
    </location>
</feature>
<dbReference type="GO" id="GO:0051213">
    <property type="term" value="F:dioxygenase activity"/>
    <property type="evidence" value="ECO:0007669"/>
    <property type="project" value="UniProtKB-KW"/>
</dbReference>
<dbReference type="SUPFAM" id="SSF51197">
    <property type="entry name" value="Clavaminate synthase-like"/>
    <property type="match status" value="1"/>
</dbReference>
<comment type="caution">
    <text evidence="5">The sequence shown here is derived from an EMBL/GenBank/DDBJ whole genome shotgun (WGS) entry which is preliminary data.</text>
</comment>
<proteinExistence type="inferred from homology"/>
<dbReference type="InterPro" id="IPR027443">
    <property type="entry name" value="IPNS-like_sf"/>
</dbReference>
<dbReference type="GO" id="GO:0016020">
    <property type="term" value="C:membrane"/>
    <property type="evidence" value="ECO:0007669"/>
    <property type="project" value="TreeGrafter"/>
</dbReference>
<reference evidence="5" key="1">
    <citation type="submission" date="2020-10" db="EMBL/GenBank/DDBJ databases">
        <authorList>
            <person name="Castelo-Branco R."/>
            <person name="Eusebio N."/>
            <person name="Adriana R."/>
            <person name="Vieira A."/>
            <person name="Brugerolle De Fraissinette N."/>
            <person name="Rezende De Castro R."/>
            <person name="Schneider M.P."/>
            <person name="Vasconcelos V."/>
            <person name="Leao P.N."/>
        </authorList>
    </citation>
    <scope>NUCLEOTIDE SEQUENCE</scope>
    <source>
        <strain evidence="5">LEGE 11467</strain>
    </source>
</reference>
<dbReference type="InterPro" id="IPR051821">
    <property type="entry name" value="Asp/Asn_beta-hydroxylase"/>
</dbReference>
<dbReference type="Gene3D" id="2.60.120.330">
    <property type="entry name" value="B-lactam Antibiotic, Isopenicillin N Synthase, Chain"/>
    <property type="match status" value="1"/>
</dbReference>
<sequence length="243" mass="28920">MDRGEKLLRWFETLIARHSLMGDATFFDPQQFSWIADIEANWQTIRGELDNVLQHTDELPNFQDISTDQYNLTKDDRWKTYFFCAYGVKARPNCDRCPETTRLIEQIPGMKTAFFSILLPHKHIPEHRGPYKGVLRYHLGLRIPEPKEKCRIRVDKDIRHWEEGKSLVFDDSFYHEAWNETDSVRVILFLDFVRPLSFPLSVVNQIFLKLIAWSPFVQDAKKNQQQWDKRLETLMNRKSEKTS</sequence>
<dbReference type="PANTHER" id="PTHR46332:SF5">
    <property type="entry name" value="ASPARTATE BETA-HYDROXYLASE DOMAIN CONTAINING 2"/>
    <property type="match status" value="1"/>
</dbReference>
<dbReference type="Pfam" id="PF05118">
    <property type="entry name" value="Asp_Arg_Hydrox"/>
    <property type="match status" value="1"/>
</dbReference>
<accession>A0A928VTA3</accession>
<keyword evidence="3" id="KW-0560">Oxidoreductase</keyword>
<name>A0A928VTA3_9CYAN</name>
<dbReference type="PANTHER" id="PTHR46332">
    <property type="entry name" value="ASPARTATE BETA-HYDROXYLASE DOMAIN-CONTAINING PROTEIN 2"/>
    <property type="match status" value="1"/>
</dbReference>
<dbReference type="InterPro" id="IPR007803">
    <property type="entry name" value="Asp/Arg/Pro-Hydrxlase"/>
</dbReference>
<dbReference type="EMBL" id="JADEXN010000030">
    <property type="protein sequence ID" value="MBE9039756.1"/>
    <property type="molecule type" value="Genomic_DNA"/>
</dbReference>
<gene>
    <name evidence="5" type="ORF">IQ235_02980</name>
</gene>
<protein>
    <submittedName>
        <fullName evidence="5">Aspartyl/asparaginyl beta-hydroxylase domain-containing protein</fullName>
    </submittedName>
</protein>
<keyword evidence="6" id="KW-1185">Reference proteome</keyword>
<dbReference type="Proteomes" id="UP000621799">
    <property type="component" value="Unassembled WGS sequence"/>
</dbReference>